<accession>A0AAV2R1P9</accession>
<gene>
    <name evidence="1" type="ORF">MNOR_LOCUS18573</name>
</gene>
<dbReference type="Proteomes" id="UP001497623">
    <property type="component" value="Unassembled WGS sequence"/>
</dbReference>
<name>A0AAV2R1P9_MEGNR</name>
<dbReference type="EMBL" id="CAXKWB010013356">
    <property type="protein sequence ID" value="CAL4107443.1"/>
    <property type="molecule type" value="Genomic_DNA"/>
</dbReference>
<feature type="non-terminal residue" evidence="1">
    <location>
        <position position="104"/>
    </location>
</feature>
<dbReference type="AlphaFoldDB" id="A0AAV2R1P9"/>
<organism evidence="1 2">
    <name type="scientific">Meganyctiphanes norvegica</name>
    <name type="common">Northern krill</name>
    <name type="synonym">Thysanopoda norvegica</name>
    <dbReference type="NCBI Taxonomy" id="48144"/>
    <lineage>
        <taxon>Eukaryota</taxon>
        <taxon>Metazoa</taxon>
        <taxon>Ecdysozoa</taxon>
        <taxon>Arthropoda</taxon>
        <taxon>Crustacea</taxon>
        <taxon>Multicrustacea</taxon>
        <taxon>Malacostraca</taxon>
        <taxon>Eumalacostraca</taxon>
        <taxon>Eucarida</taxon>
        <taxon>Euphausiacea</taxon>
        <taxon>Euphausiidae</taxon>
        <taxon>Meganyctiphanes</taxon>
    </lineage>
</organism>
<comment type="caution">
    <text evidence="1">The sequence shown here is derived from an EMBL/GenBank/DDBJ whole genome shotgun (WGS) entry which is preliminary data.</text>
</comment>
<feature type="non-terminal residue" evidence="1">
    <location>
        <position position="1"/>
    </location>
</feature>
<evidence type="ECO:0000313" key="2">
    <source>
        <dbReference type="Proteomes" id="UP001497623"/>
    </source>
</evidence>
<evidence type="ECO:0000313" key="1">
    <source>
        <dbReference type="EMBL" id="CAL4107443.1"/>
    </source>
</evidence>
<keyword evidence="2" id="KW-1185">Reference proteome</keyword>
<proteinExistence type="predicted"/>
<reference evidence="1 2" key="1">
    <citation type="submission" date="2024-05" db="EMBL/GenBank/DDBJ databases">
        <authorList>
            <person name="Wallberg A."/>
        </authorList>
    </citation>
    <scope>NUCLEOTIDE SEQUENCE [LARGE SCALE GENOMIC DNA]</scope>
</reference>
<sequence>DFKRTVISTGSEVIVVGGERRKREIKLPERYRDAADDLCTVNAAHSDNDSITGEAPGIPPSEYRKHIKRCSLTVPWYDVGGISIWCMEHSCYDCLCLIHPDAFQ</sequence>
<protein>
    <submittedName>
        <fullName evidence="1">Uncharacterized protein</fullName>
    </submittedName>
</protein>